<organism evidence="3 4">
    <name type="scientific">Rhizoctonia solani</name>
    <dbReference type="NCBI Taxonomy" id="456999"/>
    <lineage>
        <taxon>Eukaryota</taxon>
        <taxon>Fungi</taxon>
        <taxon>Dikarya</taxon>
        <taxon>Basidiomycota</taxon>
        <taxon>Agaricomycotina</taxon>
        <taxon>Agaricomycetes</taxon>
        <taxon>Cantharellales</taxon>
        <taxon>Ceratobasidiaceae</taxon>
        <taxon>Rhizoctonia</taxon>
    </lineage>
</organism>
<sequence>MLLAIRLFESAVSIWLTALYFLVYSIGASTTKRHKETLERQTPNLAPDANVAINPHSPVGIHNHHNHLGWVRCPSYHSEQLGFVVWAGCCFFGISWAVFVLRDRLRHTKRPEQPSTTAKPGGEPTYRQVGRRPAIASGRQLSSSGDPSEPDASSLSSSTASEAPSSAHGRRGKQFASHDFSSSPTLPPWKIKEPHTVPLGKDRMPSLTTVIQGLQFEEKRGSMDQELNRPISSSVSRARLYPIQASPPLQANINDQPSPNDPIVFGRLRRIKAKTKDRFIPYPSLVSHGVRRRRRGLTPGTVETCHVKRKSSLEIALFGNPYLLQPDPITWFILIVAVDYHHLQDPEHDLEFWKKMLDDPALDSEMIYFAELTGKQATPENIKKELAQLYHDSGALVTVGRPNLFVYLTGEGDDQNRMHLLGGRSVSEEDIDQWLREFRATWGYTRPTTLVLDICRTNKHKPSARMHHGVELICSSSPGEKALALRFKSEQDTPYSSFMLAFVIASSISPTSTGPSFISAIEHRLQQFSNLVRLATSREDPGVSVDLGPQQPDYSQARNLTTFLELARMLSRTRVAHAVHDFVTQISYFREEDTKSDSILEYGPSTENRTNYHLRGASGRAPAVGS</sequence>
<gene>
    <name evidence="3" type="ORF">RDB_LOCUS41928</name>
</gene>
<comment type="caution">
    <text evidence="3">The sequence shown here is derived from an EMBL/GenBank/DDBJ whole genome shotgun (WGS) entry which is preliminary data.</text>
</comment>
<keyword evidence="2" id="KW-0472">Membrane</keyword>
<evidence type="ECO:0000256" key="1">
    <source>
        <dbReference type="SAM" id="MobiDB-lite"/>
    </source>
</evidence>
<accession>A0A8H3B1Q7</accession>
<keyword evidence="2" id="KW-1133">Transmembrane helix</keyword>
<dbReference type="EMBL" id="CAJMXA010000879">
    <property type="protein sequence ID" value="CAE6445404.1"/>
    <property type="molecule type" value="Genomic_DNA"/>
</dbReference>
<evidence type="ECO:0000256" key="2">
    <source>
        <dbReference type="SAM" id="Phobius"/>
    </source>
</evidence>
<feature type="compositionally biased region" description="Low complexity" evidence="1">
    <location>
        <begin position="146"/>
        <end position="167"/>
    </location>
</feature>
<name>A0A8H3B1Q7_9AGAM</name>
<proteinExistence type="predicted"/>
<feature type="region of interest" description="Disordered" evidence="1">
    <location>
        <begin position="137"/>
        <end position="203"/>
    </location>
</feature>
<keyword evidence="2" id="KW-0812">Transmembrane</keyword>
<feature type="compositionally biased region" description="Basic and acidic residues" evidence="1">
    <location>
        <begin position="190"/>
        <end position="203"/>
    </location>
</feature>
<feature type="transmembrane region" description="Helical" evidence="2">
    <location>
        <begin position="83"/>
        <end position="101"/>
    </location>
</feature>
<reference evidence="3" key="1">
    <citation type="submission" date="2021-01" db="EMBL/GenBank/DDBJ databases">
        <authorList>
            <person name="Kaushik A."/>
        </authorList>
    </citation>
    <scope>NUCLEOTIDE SEQUENCE</scope>
    <source>
        <strain evidence="3">AG6-10EEA</strain>
    </source>
</reference>
<evidence type="ECO:0000313" key="3">
    <source>
        <dbReference type="EMBL" id="CAE6445404.1"/>
    </source>
</evidence>
<protein>
    <submittedName>
        <fullName evidence="3">Uncharacterized protein</fullName>
    </submittedName>
</protein>
<feature type="transmembrane region" description="Helical" evidence="2">
    <location>
        <begin position="7"/>
        <end position="27"/>
    </location>
</feature>
<dbReference type="Proteomes" id="UP000663853">
    <property type="component" value="Unassembled WGS sequence"/>
</dbReference>
<dbReference type="AlphaFoldDB" id="A0A8H3B1Q7"/>
<evidence type="ECO:0000313" key="4">
    <source>
        <dbReference type="Proteomes" id="UP000663853"/>
    </source>
</evidence>